<dbReference type="PANTHER" id="PTHR43169">
    <property type="entry name" value="EXSB FAMILY PROTEIN"/>
    <property type="match status" value="1"/>
</dbReference>
<comment type="caution">
    <text evidence="2">The sequence shown here is derived from an EMBL/GenBank/DDBJ whole genome shotgun (WGS) entry which is preliminary data.</text>
</comment>
<reference evidence="2 3" key="1">
    <citation type="submission" date="2013-02" db="EMBL/GenBank/DDBJ databases">
        <title>Draft genome sequence of Amycolatopsis vancoresmycina strain DSM 44592T.</title>
        <authorList>
            <person name="Kumar S."/>
            <person name="Kaur N."/>
            <person name="Kaur C."/>
            <person name="Raghava G.P.S."/>
            <person name="Mayilraj S."/>
        </authorList>
    </citation>
    <scope>NUCLEOTIDE SEQUENCE [LARGE SCALE GENOMIC DNA]</scope>
    <source>
        <strain evidence="2 3">DSM 44592</strain>
    </source>
</reference>
<keyword evidence="3" id="KW-1185">Reference proteome</keyword>
<dbReference type="SUPFAM" id="SSF52402">
    <property type="entry name" value="Adenine nucleotide alpha hydrolases-like"/>
    <property type="match status" value="1"/>
</dbReference>
<feature type="active site" description="Nucleophile and sulfur donor" evidence="1">
    <location>
        <position position="176"/>
    </location>
</feature>
<dbReference type="eggNOG" id="COG1606">
    <property type="taxonomic scope" value="Bacteria"/>
</dbReference>
<dbReference type="RefSeq" id="WP_003078399.1">
    <property type="nucleotide sequence ID" value="NZ_AOUO01000180.1"/>
</dbReference>
<dbReference type="AlphaFoldDB" id="R1I6A8"/>
<dbReference type="OrthoDB" id="9776919at2"/>
<protein>
    <recommendedName>
        <fullName evidence="4">ExsB family protein</fullName>
    </recommendedName>
</protein>
<sequence>MRAGIEDRLLAGVRALGSVAVAFSGGVDSALVLAAAVRALPAGRVLAAIADSPSLARAELVAAREIAAGLAVELAEVPVAELAVPGYRDNAGDRCYFCKQTVLTAIGELAHRRGFAHVATGTHADDHRALHRPGLRAARELQVVEPLAAAGLGKSDVRALAAAWSLPVADKPSAPCLASRISAGVPVSIGRLGLVERAEIAVRARLAEAGIRPRDLRVRLLGEGFRVELDAPAHAAAGAG</sequence>
<dbReference type="PANTHER" id="PTHR43169:SF2">
    <property type="entry name" value="NAD_GMP SYNTHASE DOMAIN-CONTAINING PROTEIN"/>
    <property type="match status" value="1"/>
</dbReference>
<dbReference type="GO" id="GO:0016783">
    <property type="term" value="F:sulfurtransferase activity"/>
    <property type="evidence" value="ECO:0007669"/>
    <property type="project" value="InterPro"/>
</dbReference>
<dbReference type="PIRSF" id="PIRSF006661">
    <property type="entry name" value="PP-lp_UCP006661"/>
    <property type="match status" value="1"/>
</dbReference>
<accession>R1I6A8</accession>
<dbReference type="Proteomes" id="UP000014139">
    <property type="component" value="Unassembled WGS sequence"/>
</dbReference>
<name>R1I6A8_9PSEU</name>
<dbReference type="EMBL" id="AOUO01000180">
    <property type="protein sequence ID" value="EOD68026.1"/>
    <property type="molecule type" value="Genomic_DNA"/>
</dbReference>
<feature type="non-terminal residue" evidence="2">
    <location>
        <position position="240"/>
    </location>
</feature>
<evidence type="ECO:0000313" key="2">
    <source>
        <dbReference type="EMBL" id="EOD68026.1"/>
    </source>
</evidence>
<evidence type="ECO:0008006" key="4">
    <source>
        <dbReference type="Google" id="ProtNLM"/>
    </source>
</evidence>
<organism evidence="2 3">
    <name type="scientific">Amycolatopsis vancoresmycina DSM 44592</name>
    <dbReference type="NCBI Taxonomy" id="1292037"/>
    <lineage>
        <taxon>Bacteria</taxon>
        <taxon>Bacillati</taxon>
        <taxon>Actinomycetota</taxon>
        <taxon>Actinomycetes</taxon>
        <taxon>Pseudonocardiales</taxon>
        <taxon>Pseudonocardiaceae</taxon>
        <taxon>Amycolatopsis</taxon>
    </lineage>
</organism>
<dbReference type="InterPro" id="IPR005232">
    <property type="entry name" value="LarE"/>
</dbReference>
<gene>
    <name evidence="2" type="ORF">H480_13483</name>
</gene>
<proteinExistence type="predicted"/>
<dbReference type="InterPro" id="IPR052188">
    <property type="entry name" value="Ni-pincer_cofactor_biosynth"/>
</dbReference>
<dbReference type="InterPro" id="IPR014729">
    <property type="entry name" value="Rossmann-like_a/b/a_fold"/>
</dbReference>
<evidence type="ECO:0000256" key="1">
    <source>
        <dbReference type="PIRSR" id="PIRSR006661-1"/>
    </source>
</evidence>
<evidence type="ECO:0000313" key="3">
    <source>
        <dbReference type="Proteomes" id="UP000014139"/>
    </source>
</evidence>
<dbReference type="Gene3D" id="3.40.50.620">
    <property type="entry name" value="HUPs"/>
    <property type="match status" value="1"/>
</dbReference>